<sequence length="369" mass="42938">MRSVGDTVIRYWPLFLVLWPCKGCKPSDLRIFLISDTHLLGDRRGHWLDKLQREWQMYRSYHSAVQLLSPKAVFFLGDLTDEGQWGDHYTFHKYADRFDSLFGFSGKRPEVHVLAGNHDLGFHYAISPFRVDWFKKRFNSSSVEVVVIGEQPFILLTSMAMHRDGCRFCHDAETAIQALADELTCAKSGNCGNKTSRFLPYRRPILLQHFPLFRVNDDECLRDDDFDRTDPHHRIRYRPTWDSLSDEATQFLLTKLKPRAVFNGHTHSGCKKRWTKPVEFWEYTVNSFSWRNGDGPTFLLATISENDVHVNVCHLPHESTIIQLFYITGFIVIIWLLRKSAPLIRSLCSRARNFPTRRSPSADKLIKTG</sequence>
<evidence type="ECO:0000256" key="8">
    <source>
        <dbReference type="ARBA" id="ARBA00023136"/>
    </source>
</evidence>
<evidence type="ECO:0000313" key="13">
    <source>
        <dbReference type="Proteomes" id="UP001176961"/>
    </source>
</evidence>
<feature type="domain" description="Calcineurin-like phosphoesterase" evidence="11">
    <location>
        <begin position="29"/>
        <end position="268"/>
    </location>
</feature>
<evidence type="ECO:0000256" key="3">
    <source>
        <dbReference type="ARBA" id="ARBA00008895"/>
    </source>
</evidence>
<dbReference type="PANTHER" id="PTHR13315">
    <property type="entry name" value="METALLO PHOSPHOESTERASE RELATED"/>
    <property type="match status" value="1"/>
</dbReference>
<keyword evidence="6" id="KW-0378">Hydrolase</keyword>
<keyword evidence="8 10" id="KW-0472">Membrane</keyword>
<evidence type="ECO:0000256" key="1">
    <source>
        <dbReference type="ARBA" id="ARBA00001936"/>
    </source>
</evidence>
<evidence type="ECO:0000313" key="12">
    <source>
        <dbReference type="EMBL" id="CAJ0594744.1"/>
    </source>
</evidence>
<comment type="cofactor">
    <cofactor evidence="1">
        <name>Mn(2+)</name>
        <dbReference type="ChEBI" id="CHEBI:29035"/>
    </cofactor>
</comment>
<accession>A0AA36GMC5</accession>
<dbReference type="SUPFAM" id="SSF56300">
    <property type="entry name" value="Metallo-dependent phosphatases"/>
    <property type="match status" value="1"/>
</dbReference>
<dbReference type="Pfam" id="PF00149">
    <property type="entry name" value="Metallophos"/>
    <property type="match status" value="1"/>
</dbReference>
<keyword evidence="7 10" id="KW-1133">Transmembrane helix</keyword>
<evidence type="ECO:0000256" key="4">
    <source>
        <dbReference type="ARBA" id="ARBA00022692"/>
    </source>
</evidence>
<dbReference type="GO" id="GO:0006506">
    <property type="term" value="P:GPI anchor biosynthetic process"/>
    <property type="evidence" value="ECO:0007669"/>
    <property type="project" value="InterPro"/>
</dbReference>
<dbReference type="GO" id="GO:0016020">
    <property type="term" value="C:membrane"/>
    <property type="evidence" value="ECO:0007669"/>
    <property type="project" value="UniProtKB-SubCell"/>
</dbReference>
<dbReference type="PANTHER" id="PTHR13315:SF0">
    <property type="entry name" value="METALLOPHOSPHOESTERASE 1"/>
    <property type="match status" value="1"/>
</dbReference>
<evidence type="ECO:0000256" key="6">
    <source>
        <dbReference type="ARBA" id="ARBA00022801"/>
    </source>
</evidence>
<dbReference type="InterPro" id="IPR033308">
    <property type="entry name" value="PGAP5/Cdc1/Ted1"/>
</dbReference>
<dbReference type="Gene3D" id="3.60.21.10">
    <property type="match status" value="1"/>
</dbReference>
<dbReference type="InterPro" id="IPR029052">
    <property type="entry name" value="Metallo-depent_PP-like"/>
</dbReference>
<proteinExistence type="inferred from homology"/>
<keyword evidence="5" id="KW-0479">Metal-binding</keyword>
<keyword evidence="9" id="KW-0464">Manganese</keyword>
<keyword evidence="13" id="KW-1185">Reference proteome</keyword>
<evidence type="ECO:0000256" key="2">
    <source>
        <dbReference type="ARBA" id="ARBA00004141"/>
    </source>
</evidence>
<comment type="similarity">
    <text evidence="3">Belongs to the metallophosphoesterase superfamily. MPPE1 family.</text>
</comment>
<feature type="transmembrane region" description="Helical" evidence="10">
    <location>
        <begin position="320"/>
        <end position="337"/>
    </location>
</feature>
<dbReference type="AlphaFoldDB" id="A0AA36GMC5"/>
<reference evidence="12" key="1">
    <citation type="submission" date="2023-07" db="EMBL/GenBank/DDBJ databases">
        <authorList>
            <consortium name="CYATHOMIX"/>
        </authorList>
    </citation>
    <scope>NUCLEOTIDE SEQUENCE</scope>
    <source>
        <strain evidence="12">N/A</strain>
    </source>
</reference>
<evidence type="ECO:0000256" key="9">
    <source>
        <dbReference type="ARBA" id="ARBA00023211"/>
    </source>
</evidence>
<evidence type="ECO:0000256" key="7">
    <source>
        <dbReference type="ARBA" id="ARBA00022989"/>
    </source>
</evidence>
<gene>
    <name evidence="12" type="ORF">CYNAS_LOCUS6727</name>
</gene>
<evidence type="ECO:0000256" key="5">
    <source>
        <dbReference type="ARBA" id="ARBA00022723"/>
    </source>
</evidence>
<organism evidence="12 13">
    <name type="scientific">Cylicocyclus nassatus</name>
    <name type="common">Nematode worm</name>
    <dbReference type="NCBI Taxonomy" id="53992"/>
    <lineage>
        <taxon>Eukaryota</taxon>
        <taxon>Metazoa</taxon>
        <taxon>Ecdysozoa</taxon>
        <taxon>Nematoda</taxon>
        <taxon>Chromadorea</taxon>
        <taxon>Rhabditida</taxon>
        <taxon>Rhabditina</taxon>
        <taxon>Rhabditomorpha</taxon>
        <taxon>Strongyloidea</taxon>
        <taxon>Strongylidae</taxon>
        <taxon>Cylicocyclus</taxon>
    </lineage>
</organism>
<protein>
    <recommendedName>
        <fullName evidence="11">Calcineurin-like phosphoesterase domain-containing protein</fullName>
    </recommendedName>
</protein>
<name>A0AA36GMC5_CYLNA</name>
<comment type="subcellular location">
    <subcellularLocation>
        <location evidence="2">Membrane</location>
        <topology evidence="2">Multi-pass membrane protein</topology>
    </subcellularLocation>
</comment>
<comment type="caution">
    <text evidence="12">The sequence shown here is derived from an EMBL/GenBank/DDBJ whole genome shotgun (WGS) entry which is preliminary data.</text>
</comment>
<dbReference type="GO" id="GO:0016787">
    <property type="term" value="F:hydrolase activity"/>
    <property type="evidence" value="ECO:0007669"/>
    <property type="project" value="UniProtKB-KW"/>
</dbReference>
<keyword evidence="4 10" id="KW-0812">Transmembrane</keyword>
<dbReference type="EMBL" id="CATQJL010000112">
    <property type="protein sequence ID" value="CAJ0594744.1"/>
    <property type="molecule type" value="Genomic_DNA"/>
</dbReference>
<evidence type="ECO:0000256" key="10">
    <source>
        <dbReference type="SAM" id="Phobius"/>
    </source>
</evidence>
<evidence type="ECO:0000259" key="11">
    <source>
        <dbReference type="Pfam" id="PF00149"/>
    </source>
</evidence>
<dbReference type="Proteomes" id="UP001176961">
    <property type="component" value="Unassembled WGS sequence"/>
</dbReference>
<dbReference type="InterPro" id="IPR004843">
    <property type="entry name" value="Calcineurin-like_PHP"/>
</dbReference>
<dbReference type="GO" id="GO:0046872">
    <property type="term" value="F:metal ion binding"/>
    <property type="evidence" value="ECO:0007669"/>
    <property type="project" value="UniProtKB-KW"/>
</dbReference>